<dbReference type="PANTHER" id="PTHR23028">
    <property type="entry name" value="ACETYLTRANSFERASE"/>
    <property type="match status" value="1"/>
</dbReference>
<dbReference type="EMBL" id="JAUOTP010000001">
    <property type="protein sequence ID" value="MDO6412902.1"/>
    <property type="molecule type" value="Genomic_DNA"/>
</dbReference>
<feature type="transmembrane region" description="Helical" evidence="1">
    <location>
        <begin position="284"/>
        <end position="305"/>
    </location>
</feature>
<comment type="caution">
    <text evidence="3">The sequence shown here is derived from an EMBL/GenBank/DDBJ whole genome shotgun (WGS) entry which is preliminary data.</text>
</comment>
<organism evidence="3 4">
    <name type="scientific">Sphingomonas natans</name>
    <dbReference type="NCBI Taxonomy" id="3063330"/>
    <lineage>
        <taxon>Bacteria</taxon>
        <taxon>Pseudomonadati</taxon>
        <taxon>Pseudomonadota</taxon>
        <taxon>Alphaproteobacteria</taxon>
        <taxon>Sphingomonadales</taxon>
        <taxon>Sphingomonadaceae</taxon>
        <taxon>Sphingomonas</taxon>
    </lineage>
</organism>
<dbReference type="GO" id="GO:0016746">
    <property type="term" value="F:acyltransferase activity"/>
    <property type="evidence" value="ECO:0007669"/>
    <property type="project" value="UniProtKB-KW"/>
</dbReference>
<dbReference type="PANTHER" id="PTHR23028:SF134">
    <property type="entry name" value="PUTATIVE (AFU_ORTHOLOGUE AFUA_4G08520)-RELATED"/>
    <property type="match status" value="1"/>
</dbReference>
<feature type="transmembrane region" description="Helical" evidence="1">
    <location>
        <begin position="95"/>
        <end position="113"/>
    </location>
</feature>
<evidence type="ECO:0000259" key="2">
    <source>
        <dbReference type="Pfam" id="PF01757"/>
    </source>
</evidence>
<feature type="transmembrane region" description="Helical" evidence="1">
    <location>
        <begin position="170"/>
        <end position="188"/>
    </location>
</feature>
<evidence type="ECO:0000256" key="1">
    <source>
        <dbReference type="SAM" id="Phobius"/>
    </source>
</evidence>
<dbReference type="InterPro" id="IPR002656">
    <property type="entry name" value="Acyl_transf_3_dom"/>
</dbReference>
<keyword evidence="3" id="KW-0012">Acyltransferase</keyword>
<evidence type="ECO:0000313" key="4">
    <source>
        <dbReference type="Proteomes" id="UP001169764"/>
    </source>
</evidence>
<keyword evidence="3" id="KW-0808">Transferase</keyword>
<accession>A0ABT8Y4I1</accession>
<sequence>MATLATGSGRRETRALPLAKAGHFPLLDAGRGLAALAVLAHHVGNEAGFALAKHGHLAVDYFLMLSGFVVAMNYEGRLQGGMGLATFLGVRARRLYPMIVLGAVLATLAYALAPNPDIRPGWVALQFLLVPALASWVLFPLNAPMWSLFYESVANVVHGGSIAFARTRTIAVAVVVLGVIAGSFVIARGDYDVGFRPEDAGIALVRIFVAYLAGVLIWRLYAAGRLPRIALPAFVPMALVLAPLLAPAELPAAAVTLAALFVAFPASILCSLQGAERPGSPETGWAAWLGGISYPLYAVHMPILIAGKALGLAEGVLGWSLLALFSVAAAWAAERFYDAPIRAFLKARRRGRNPVRRVVPA</sequence>
<keyword evidence="1" id="KW-0812">Transmembrane</keyword>
<proteinExistence type="predicted"/>
<name>A0ABT8Y4I1_9SPHN</name>
<dbReference type="Proteomes" id="UP001169764">
    <property type="component" value="Unassembled WGS sequence"/>
</dbReference>
<feature type="transmembrane region" description="Helical" evidence="1">
    <location>
        <begin position="229"/>
        <end position="246"/>
    </location>
</feature>
<keyword evidence="1" id="KW-0472">Membrane</keyword>
<dbReference type="EC" id="2.3.-.-" evidence="3"/>
<feature type="transmembrane region" description="Helical" evidence="1">
    <location>
        <begin position="252"/>
        <end position="272"/>
    </location>
</feature>
<feature type="transmembrane region" description="Helical" evidence="1">
    <location>
        <begin position="125"/>
        <end position="149"/>
    </location>
</feature>
<dbReference type="Pfam" id="PF01757">
    <property type="entry name" value="Acyl_transf_3"/>
    <property type="match status" value="1"/>
</dbReference>
<dbReference type="InterPro" id="IPR050879">
    <property type="entry name" value="Acyltransferase_3"/>
</dbReference>
<protein>
    <submittedName>
        <fullName evidence="3">Acyltransferase</fullName>
        <ecNumber evidence="3">2.3.-.-</ecNumber>
    </submittedName>
</protein>
<evidence type="ECO:0000313" key="3">
    <source>
        <dbReference type="EMBL" id="MDO6412902.1"/>
    </source>
</evidence>
<reference evidence="3" key="1">
    <citation type="submission" date="2023-07" db="EMBL/GenBank/DDBJ databases">
        <authorList>
            <person name="Kim M."/>
        </authorList>
    </citation>
    <scope>NUCLEOTIDE SEQUENCE</scope>
    <source>
        <strain evidence="3">BIUV-7</strain>
    </source>
</reference>
<keyword evidence="1" id="KW-1133">Transmembrane helix</keyword>
<feature type="transmembrane region" description="Helical" evidence="1">
    <location>
        <begin position="200"/>
        <end position="222"/>
    </location>
</feature>
<feature type="transmembrane region" description="Helical" evidence="1">
    <location>
        <begin position="317"/>
        <end position="337"/>
    </location>
</feature>
<dbReference type="RefSeq" id="WP_303539234.1">
    <property type="nucleotide sequence ID" value="NZ_JAUOTP010000001.1"/>
</dbReference>
<gene>
    <name evidence="3" type="ORF">Q4F19_00760</name>
</gene>
<feature type="transmembrane region" description="Helical" evidence="1">
    <location>
        <begin position="55"/>
        <end position="74"/>
    </location>
</feature>
<feature type="domain" description="Acyltransferase 3" evidence="2">
    <location>
        <begin position="27"/>
        <end position="333"/>
    </location>
</feature>
<keyword evidence="4" id="KW-1185">Reference proteome</keyword>